<dbReference type="Pfam" id="PF09360">
    <property type="entry name" value="zf-CDGSH"/>
    <property type="match status" value="1"/>
</dbReference>
<name>A0A2S6GIB0_9PSEU</name>
<feature type="domain" description="Iron-binding zinc finger CDGSH type" evidence="5">
    <location>
        <begin position="12"/>
        <end position="56"/>
    </location>
</feature>
<accession>A0A2S6GIB0</accession>
<dbReference type="AlphaFoldDB" id="A0A2S6GIB0"/>
<organism evidence="6 7">
    <name type="scientific">Actinokineospora auranticolor</name>
    <dbReference type="NCBI Taxonomy" id="155976"/>
    <lineage>
        <taxon>Bacteria</taxon>
        <taxon>Bacillati</taxon>
        <taxon>Actinomycetota</taxon>
        <taxon>Actinomycetes</taxon>
        <taxon>Pseudonocardiales</taxon>
        <taxon>Pseudonocardiaceae</taxon>
        <taxon>Actinokineospora</taxon>
    </lineage>
</organism>
<keyword evidence="2" id="KW-0479">Metal-binding</keyword>
<dbReference type="GO" id="GO:0005737">
    <property type="term" value="C:cytoplasm"/>
    <property type="evidence" value="ECO:0007669"/>
    <property type="project" value="UniProtKB-ARBA"/>
</dbReference>
<dbReference type="EMBL" id="PTIX01000016">
    <property type="protein sequence ID" value="PPK64964.1"/>
    <property type="molecule type" value="Genomic_DNA"/>
</dbReference>
<evidence type="ECO:0000313" key="7">
    <source>
        <dbReference type="Proteomes" id="UP000239203"/>
    </source>
</evidence>
<dbReference type="GO" id="GO:0051537">
    <property type="term" value="F:2 iron, 2 sulfur cluster binding"/>
    <property type="evidence" value="ECO:0007669"/>
    <property type="project" value="UniProtKB-KW"/>
</dbReference>
<dbReference type="InterPro" id="IPR018967">
    <property type="entry name" value="FeS-contain_CDGSH-typ"/>
</dbReference>
<gene>
    <name evidence="6" type="ORF">CLV40_1166</name>
</gene>
<proteinExistence type="predicted"/>
<keyword evidence="7" id="KW-1185">Reference proteome</keyword>
<sequence length="62" mass="6716">MTVYDNGPLLVRGDFEIHTQDGAVVDRNRATMALCRCGRSAIAPLCDGNHKLGHRGAEKHLG</sequence>
<keyword evidence="3" id="KW-0408">Iron</keyword>
<dbReference type="Proteomes" id="UP000239203">
    <property type="component" value="Unassembled WGS sequence"/>
</dbReference>
<evidence type="ECO:0000256" key="2">
    <source>
        <dbReference type="ARBA" id="ARBA00022723"/>
    </source>
</evidence>
<reference evidence="6 7" key="1">
    <citation type="submission" date="2018-02" db="EMBL/GenBank/DDBJ databases">
        <title>Genomic Encyclopedia of Archaeal and Bacterial Type Strains, Phase II (KMG-II): from individual species to whole genera.</title>
        <authorList>
            <person name="Goeker M."/>
        </authorList>
    </citation>
    <scope>NUCLEOTIDE SEQUENCE [LARGE SCALE GENOMIC DNA]</scope>
    <source>
        <strain evidence="6 7">YU 961-1</strain>
    </source>
</reference>
<keyword evidence="1" id="KW-0001">2Fe-2S</keyword>
<dbReference type="SMART" id="SM00704">
    <property type="entry name" value="ZnF_CDGSH"/>
    <property type="match status" value="1"/>
</dbReference>
<comment type="caution">
    <text evidence="6">The sequence shown here is derived from an EMBL/GenBank/DDBJ whole genome shotgun (WGS) entry which is preliminary data.</text>
</comment>
<evidence type="ECO:0000256" key="4">
    <source>
        <dbReference type="ARBA" id="ARBA00023014"/>
    </source>
</evidence>
<protein>
    <submittedName>
        <fullName evidence="6">Iron-binding CDGSH zinc finger protein</fullName>
    </submittedName>
</protein>
<dbReference type="InterPro" id="IPR042216">
    <property type="entry name" value="MitoNEET_CISD"/>
</dbReference>
<evidence type="ECO:0000256" key="3">
    <source>
        <dbReference type="ARBA" id="ARBA00023004"/>
    </source>
</evidence>
<dbReference type="GO" id="GO:0046872">
    <property type="term" value="F:metal ion binding"/>
    <property type="evidence" value="ECO:0007669"/>
    <property type="project" value="UniProtKB-KW"/>
</dbReference>
<evidence type="ECO:0000259" key="5">
    <source>
        <dbReference type="SMART" id="SM00704"/>
    </source>
</evidence>
<evidence type="ECO:0000256" key="1">
    <source>
        <dbReference type="ARBA" id="ARBA00022714"/>
    </source>
</evidence>
<evidence type="ECO:0000313" key="6">
    <source>
        <dbReference type="EMBL" id="PPK64964.1"/>
    </source>
</evidence>
<dbReference type="Gene3D" id="3.40.5.90">
    <property type="entry name" value="CDGSH iron-sulfur domain, mitoNEET-type"/>
    <property type="match status" value="1"/>
</dbReference>
<keyword evidence="4" id="KW-0411">Iron-sulfur</keyword>